<dbReference type="InterPro" id="IPR025996">
    <property type="entry name" value="MT1864/Rv1816-like_C"/>
</dbReference>
<dbReference type="InterPro" id="IPR009057">
    <property type="entry name" value="Homeodomain-like_sf"/>
</dbReference>
<dbReference type="SUPFAM" id="SSF48498">
    <property type="entry name" value="Tetracyclin repressor-like, C-terminal domain"/>
    <property type="match status" value="1"/>
</dbReference>
<evidence type="ECO:0000313" key="6">
    <source>
        <dbReference type="EMBL" id="MBW8484540.1"/>
    </source>
</evidence>
<gene>
    <name evidence="6" type="ORF">K1Y72_19310</name>
</gene>
<accession>A0ABS7FWJ2</accession>
<dbReference type="PROSITE" id="PS50977">
    <property type="entry name" value="HTH_TETR_2"/>
    <property type="match status" value="1"/>
</dbReference>
<evidence type="ECO:0000256" key="1">
    <source>
        <dbReference type="ARBA" id="ARBA00023015"/>
    </source>
</evidence>
<dbReference type="SUPFAM" id="SSF46689">
    <property type="entry name" value="Homeodomain-like"/>
    <property type="match status" value="1"/>
</dbReference>
<dbReference type="EMBL" id="JAIBOA010000012">
    <property type="protein sequence ID" value="MBW8484540.1"/>
    <property type="molecule type" value="Genomic_DNA"/>
</dbReference>
<dbReference type="Gene3D" id="1.10.357.10">
    <property type="entry name" value="Tetracycline Repressor, domain 2"/>
    <property type="match status" value="1"/>
</dbReference>
<dbReference type="PANTHER" id="PTHR30055:SF151">
    <property type="entry name" value="TRANSCRIPTIONAL REGULATORY PROTEIN"/>
    <property type="match status" value="1"/>
</dbReference>
<keyword evidence="7" id="KW-1185">Reference proteome</keyword>
<evidence type="ECO:0000256" key="3">
    <source>
        <dbReference type="ARBA" id="ARBA00023163"/>
    </source>
</evidence>
<feature type="DNA-binding region" description="H-T-H motif" evidence="4">
    <location>
        <begin position="45"/>
        <end position="64"/>
    </location>
</feature>
<dbReference type="InterPro" id="IPR036271">
    <property type="entry name" value="Tet_transcr_reg_TetR-rel_C_sf"/>
</dbReference>
<evidence type="ECO:0000256" key="4">
    <source>
        <dbReference type="PROSITE-ProRule" id="PRU00335"/>
    </source>
</evidence>
<dbReference type="Proteomes" id="UP000774570">
    <property type="component" value="Unassembled WGS sequence"/>
</dbReference>
<keyword evidence="3" id="KW-0804">Transcription</keyword>
<keyword evidence="1" id="KW-0805">Transcription regulation</keyword>
<dbReference type="Pfam" id="PF00440">
    <property type="entry name" value="TetR_N"/>
    <property type="match status" value="1"/>
</dbReference>
<comment type="caution">
    <text evidence="6">The sequence shown here is derived from an EMBL/GenBank/DDBJ whole genome shotgun (WGS) entry which is preliminary data.</text>
</comment>
<sequence>MALMGGTSGAARSRNRRGQGELLREEIVTAALRMLDELGDEQLLSLRAVAREVGIAATSVYLHFADRDALVAAALERYHRDMIEAVDTAAAEAGDPVGRLRARVQARGDWIWRHPGLYRVLHEGSVSSESVGQCKQELADRTTAAVREVMEAGLAPEDDPEIVALDLRSAVHGAVSMRLHQPDVVWPPLEAQVERYLKKIVGVR</sequence>
<evidence type="ECO:0000313" key="7">
    <source>
        <dbReference type="Proteomes" id="UP000774570"/>
    </source>
</evidence>
<feature type="domain" description="HTH tetR-type" evidence="5">
    <location>
        <begin position="21"/>
        <end position="82"/>
    </location>
</feature>
<dbReference type="InterPro" id="IPR001647">
    <property type="entry name" value="HTH_TetR"/>
</dbReference>
<dbReference type="InterPro" id="IPR050109">
    <property type="entry name" value="HTH-type_TetR-like_transc_reg"/>
</dbReference>
<proteinExistence type="predicted"/>
<evidence type="ECO:0000259" key="5">
    <source>
        <dbReference type="PROSITE" id="PS50977"/>
    </source>
</evidence>
<evidence type="ECO:0000256" key="2">
    <source>
        <dbReference type="ARBA" id="ARBA00023125"/>
    </source>
</evidence>
<dbReference type="PANTHER" id="PTHR30055">
    <property type="entry name" value="HTH-TYPE TRANSCRIPTIONAL REGULATOR RUTR"/>
    <property type="match status" value="1"/>
</dbReference>
<keyword evidence="2 4" id="KW-0238">DNA-binding</keyword>
<organism evidence="6 7">
    <name type="scientific">Actinomadura parmotrematis</name>
    <dbReference type="NCBI Taxonomy" id="2864039"/>
    <lineage>
        <taxon>Bacteria</taxon>
        <taxon>Bacillati</taxon>
        <taxon>Actinomycetota</taxon>
        <taxon>Actinomycetes</taxon>
        <taxon>Streptosporangiales</taxon>
        <taxon>Thermomonosporaceae</taxon>
        <taxon>Actinomadura</taxon>
    </lineage>
</organism>
<dbReference type="Pfam" id="PF13305">
    <property type="entry name" value="TetR_C_33"/>
    <property type="match status" value="1"/>
</dbReference>
<reference evidence="6 7" key="1">
    <citation type="submission" date="2021-07" db="EMBL/GenBank/DDBJ databases">
        <title>Actinomadura sp. PM05-2 isolated from lichen.</title>
        <authorList>
            <person name="Somphong A."/>
            <person name="Phongsopitanun W."/>
            <person name="Tanasupawat S."/>
            <person name="Peongsungnone V."/>
        </authorList>
    </citation>
    <scope>NUCLEOTIDE SEQUENCE [LARGE SCALE GENOMIC DNA]</scope>
    <source>
        <strain evidence="6 7">PM05-2</strain>
    </source>
</reference>
<protein>
    <submittedName>
        <fullName evidence="6">TetR/AcrR family transcriptional regulator</fullName>
    </submittedName>
</protein>
<name>A0ABS7FWJ2_9ACTN</name>